<comment type="similarity">
    <text evidence="14">Belongs to the amino acid/polyamine transporter 2 family. SLC38A9 subfamily.</text>
</comment>
<evidence type="ECO:0000259" key="16">
    <source>
        <dbReference type="Pfam" id="PF01490"/>
    </source>
</evidence>
<feature type="transmembrane region" description="Helical" evidence="15">
    <location>
        <begin position="210"/>
        <end position="230"/>
    </location>
</feature>
<evidence type="ECO:0000256" key="3">
    <source>
        <dbReference type="ARBA" id="ARBA00022448"/>
    </source>
</evidence>
<evidence type="ECO:0000256" key="4">
    <source>
        <dbReference type="ARBA" id="ARBA00022692"/>
    </source>
</evidence>
<dbReference type="GO" id="GO:0046872">
    <property type="term" value="F:metal ion binding"/>
    <property type="evidence" value="ECO:0007669"/>
    <property type="project" value="UniProtKB-KW"/>
</dbReference>
<feature type="transmembrane region" description="Helical" evidence="15">
    <location>
        <begin position="480"/>
        <end position="505"/>
    </location>
</feature>
<comment type="caution">
    <text evidence="17">The sequence shown here is derived from an EMBL/GenBank/DDBJ whole genome shotgun (WGS) entry which is preliminary data.</text>
</comment>
<reference evidence="17 18" key="1">
    <citation type="journal article" date="2023" name="Insect Mol. Biol.">
        <title>Genome sequencing provides insights into the evolution of gene families encoding plant cell wall-degrading enzymes in longhorned beetles.</title>
        <authorList>
            <person name="Shin N.R."/>
            <person name="Okamura Y."/>
            <person name="Kirsch R."/>
            <person name="Pauchet Y."/>
        </authorList>
    </citation>
    <scope>NUCLEOTIDE SEQUENCE [LARGE SCALE GENOMIC DNA]</scope>
    <source>
        <strain evidence="17">EAD_L_NR</strain>
    </source>
</reference>
<gene>
    <name evidence="17" type="ORF">NQ315_000229</name>
</gene>
<feature type="transmembrane region" description="Helical" evidence="15">
    <location>
        <begin position="544"/>
        <end position="564"/>
    </location>
</feature>
<sequence length="567" mass="64226">MILFSIVTMRDLIRNYKLIIQGKNQESDTETEPLMTSTSSGSSYSFGALRQPRVFNQESFSAESGESEKLSIQNPLIRKLVFANTTLEVPGMQNELYPKMASELTFVSVDKEIYVETVAGCRSDAKHTHNSLVTIFAVWNTTMGSSLLAMSWGLEKTGLFPGILINILIAALCLYTAYILLSVNQRHGMLGQTFEVPDLCRMLIGRWAEVLAKIFSLVVLIGANIVYWILMSNFLYNSVVFLYGFFMDKTVQSEEPSVLCLKHINLSLNDTIIFNQNFNYVNVNTAFDKIWNLYTTVPIFLGAVMFPLLNFKSPTFFTKFNSLGTISVAYLLLFVAIKACNWGVNMPNIVSEFQIKPTFCALTGMLSLSYFIHNIIISVMRHNKHQEHNGRDLSIAFGLITFTYLFIGIIFYTSFPLMKSCIEDNILNNFSKRDTLTIIARVLLLFQLFTVFPLISFMLRNDILSNINNVFKDYRLGEFSYVKVVAINSVIIFVCIMFACFLPRIGTLIRYTGALSGLVYIFLLPSLLKISSLRKEHSLTATKLIIHIVIILVGILNLFSQFFISDK</sequence>
<evidence type="ECO:0000256" key="5">
    <source>
        <dbReference type="ARBA" id="ARBA00022723"/>
    </source>
</evidence>
<feature type="transmembrane region" description="Helical" evidence="15">
    <location>
        <begin position="364"/>
        <end position="381"/>
    </location>
</feature>
<evidence type="ECO:0000256" key="7">
    <source>
        <dbReference type="ARBA" id="ARBA00022970"/>
    </source>
</evidence>
<feature type="domain" description="Amino acid transporter transmembrane" evidence="16">
    <location>
        <begin position="134"/>
        <end position="241"/>
    </location>
</feature>
<evidence type="ECO:0000313" key="18">
    <source>
        <dbReference type="Proteomes" id="UP001159042"/>
    </source>
</evidence>
<evidence type="ECO:0000256" key="15">
    <source>
        <dbReference type="SAM" id="Phobius"/>
    </source>
</evidence>
<dbReference type="AlphaFoldDB" id="A0AAV8VR90"/>
<proteinExistence type="inferred from homology"/>
<evidence type="ECO:0000256" key="14">
    <source>
        <dbReference type="ARBA" id="ARBA00038442"/>
    </source>
</evidence>
<keyword evidence="3" id="KW-0813">Transport</keyword>
<protein>
    <recommendedName>
        <fullName evidence="16">Amino acid transporter transmembrane domain-containing protein</fullName>
    </recommendedName>
</protein>
<evidence type="ECO:0000256" key="11">
    <source>
        <dbReference type="ARBA" id="ARBA00023157"/>
    </source>
</evidence>
<evidence type="ECO:0000256" key="12">
    <source>
        <dbReference type="ARBA" id="ARBA00023180"/>
    </source>
</evidence>
<dbReference type="GO" id="GO:0031902">
    <property type="term" value="C:late endosome membrane"/>
    <property type="evidence" value="ECO:0007669"/>
    <property type="project" value="UniProtKB-SubCell"/>
</dbReference>
<keyword evidence="5" id="KW-0479">Metal-binding</keyword>
<keyword evidence="18" id="KW-1185">Reference proteome</keyword>
<feature type="transmembrane region" description="Helical" evidence="15">
    <location>
        <begin position="393"/>
        <end position="418"/>
    </location>
</feature>
<feature type="transmembrane region" description="Helical" evidence="15">
    <location>
        <begin position="511"/>
        <end position="532"/>
    </location>
</feature>
<evidence type="ECO:0000256" key="10">
    <source>
        <dbReference type="ARBA" id="ARBA00023136"/>
    </source>
</evidence>
<dbReference type="EMBL" id="JANEYG010000041">
    <property type="protein sequence ID" value="KAJ8916585.1"/>
    <property type="molecule type" value="Genomic_DNA"/>
</dbReference>
<feature type="transmembrane region" description="Helical" evidence="15">
    <location>
        <begin position="438"/>
        <end position="459"/>
    </location>
</feature>
<name>A0AAV8VR90_9CUCU</name>
<accession>A0AAV8VR90</accession>
<keyword evidence="13" id="KW-0458">Lysosome</keyword>
<feature type="transmembrane region" description="Helical" evidence="15">
    <location>
        <begin position="290"/>
        <end position="311"/>
    </location>
</feature>
<dbReference type="GO" id="GO:0005765">
    <property type="term" value="C:lysosomal membrane"/>
    <property type="evidence" value="ECO:0007669"/>
    <property type="project" value="UniProtKB-SubCell"/>
</dbReference>
<dbReference type="GO" id="GO:0015179">
    <property type="term" value="F:L-amino acid transmembrane transporter activity"/>
    <property type="evidence" value="ECO:0007669"/>
    <property type="project" value="TreeGrafter"/>
</dbReference>
<evidence type="ECO:0000256" key="9">
    <source>
        <dbReference type="ARBA" id="ARBA00023053"/>
    </source>
</evidence>
<organism evidence="17 18">
    <name type="scientific">Exocentrus adspersus</name>
    <dbReference type="NCBI Taxonomy" id="1586481"/>
    <lineage>
        <taxon>Eukaryota</taxon>
        <taxon>Metazoa</taxon>
        <taxon>Ecdysozoa</taxon>
        <taxon>Arthropoda</taxon>
        <taxon>Hexapoda</taxon>
        <taxon>Insecta</taxon>
        <taxon>Pterygota</taxon>
        <taxon>Neoptera</taxon>
        <taxon>Endopterygota</taxon>
        <taxon>Coleoptera</taxon>
        <taxon>Polyphaga</taxon>
        <taxon>Cucujiformia</taxon>
        <taxon>Chrysomeloidea</taxon>
        <taxon>Cerambycidae</taxon>
        <taxon>Lamiinae</taxon>
        <taxon>Acanthocinini</taxon>
        <taxon>Exocentrus</taxon>
    </lineage>
</organism>
<dbReference type="PANTHER" id="PTHR22950:SF244">
    <property type="entry name" value="NEUTRAL AMINO ACID TRANSPORTER 9"/>
    <property type="match status" value="1"/>
</dbReference>
<evidence type="ECO:0000256" key="8">
    <source>
        <dbReference type="ARBA" id="ARBA00022989"/>
    </source>
</evidence>
<feature type="transmembrane region" description="Helical" evidence="15">
    <location>
        <begin position="323"/>
        <end position="344"/>
    </location>
</feature>
<feature type="domain" description="Amino acid transporter transmembrane" evidence="16">
    <location>
        <begin position="267"/>
        <end position="559"/>
    </location>
</feature>
<keyword evidence="9" id="KW-0915">Sodium</keyword>
<keyword evidence="12" id="KW-0325">Glycoprotein</keyword>
<feature type="transmembrane region" description="Helical" evidence="15">
    <location>
        <begin position="159"/>
        <end position="181"/>
    </location>
</feature>
<keyword evidence="8 15" id="KW-1133">Transmembrane helix</keyword>
<keyword evidence="11" id="KW-1015">Disulfide bond</keyword>
<keyword evidence="7" id="KW-0029">Amino-acid transport</keyword>
<evidence type="ECO:0000256" key="1">
    <source>
        <dbReference type="ARBA" id="ARBA00004107"/>
    </source>
</evidence>
<evidence type="ECO:0000256" key="13">
    <source>
        <dbReference type="ARBA" id="ARBA00023228"/>
    </source>
</evidence>
<keyword evidence="4 15" id="KW-0812">Transmembrane</keyword>
<comment type="subcellular location">
    <subcellularLocation>
        <location evidence="1">Late endosome membrane</location>
        <topology evidence="1">Multi-pass membrane protein</topology>
    </subcellularLocation>
    <subcellularLocation>
        <location evidence="2">Lysosome membrane</location>
        <topology evidence="2">Multi-pass membrane protein</topology>
    </subcellularLocation>
</comment>
<evidence type="ECO:0000256" key="6">
    <source>
        <dbReference type="ARBA" id="ARBA00022753"/>
    </source>
</evidence>
<dbReference type="Proteomes" id="UP001159042">
    <property type="component" value="Unassembled WGS sequence"/>
</dbReference>
<dbReference type="Pfam" id="PF01490">
    <property type="entry name" value="Aa_trans"/>
    <property type="match status" value="2"/>
</dbReference>
<keyword evidence="10 15" id="KW-0472">Membrane</keyword>
<feature type="transmembrane region" description="Helical" evidence="15">
    <location>
        <begin position="132"/>
        <end position="153"/>
    </location>
</feature>
<dbReference type="InterPro" id="IPR013057">
    <property type="entry name" value="AA_transpt_TM"/>
</dbReference>
<evidence type="ECO:0000256" key="2">
    <source>
        <dbReference type="ARBA" id="ARBA00004155"/>
    </source>
</evidence>
<keyword evidence="6" id="KW-0967">Endosome</keyword>
<evidence type="ECO:0000313" key="17">
    <source>
        <dbReference type="EMBL" id="KAJ8916585.1"/>
    </source>
</evidence>
<dbReference type="PANTHER" id="PTHR22950">
    <property type="entry name" value="AMINO ACID TRANSPORTER"/>
    <property type="match status" value="1"/>
</dbReference>